<comment type="caution">
    <text evidence="3">The sequence shown here is derived from an EMBL/GenBank/DDBJ whole genome shotgun (WGS) entry which is preliminary data.</text>
</comment>
<gene>
    <name evidence="3" type="ORF">LQ567_04810</name>
</gene>
<dbReference type="SUPFAM" id="SSF55961">
    <property type="entry name" value="Bet v1-like"/>
    <property type="match status" value="1"/>
</dbReference>
<proteinExistence type="inferred from homology"/>
<sequence length="149" mass="17081">MITNISKITINASPQKVWDALTLPGLVKQWQYGSELTTDWKPGNPIRFTAKWQEQVFEQWGTVLEVQPYQLIAYTLFAPRPGLEDRPEHYFTMRYVLTENNGKTELEIRQLDDRPGAKQEPPQGEDNPVLQALKKVAELNETGPHPVIP</sequence>
<dbReference type="Proteomes" id="UP001199816">
    <property type="component" value="Unassembled WGS sequence"/>
</dbReference>
<evidence type="ECO:0000313" key="3">
    <source>
        <dbReference type="EMBL" id="MCD2422071.1"/>
    </source>
</evidence>
<reference evidence="3 4" key="1">
    <citation type="submission" date="2021-11" db="EMBL/GenBank/DDBJ databases">
        <title>Genomic of Niabella pedocola.</title>
        <authorList>
            <person name="Wu T."/>
        </authorList>
    </citation>
    <scope>NUCLEOTIDE SEQUENCE [LARGE SCALE GENOMIC DNA]</scope>
    <source>
        <strain evidence="3 4">JCM 31011</strain>
    </source>
</reference>
<dbReference type="InterPro" id="IPR023393">
    <property type="entry name" value="START-like_dom_sf"/>
</dbReference>
<accession>A0ABS8PM24</accession>
<dbReference type="RefSeq" id="WP_231002975.1">
    <property type="nucleotide sequence ID" value="NZ_JAJNEC010000004.1"/>
</dbReference>
<protein>
    <submittedName>
        <fullName evidence="3">SRPBCC domain-containing protein</fullName>
    </submittedName>
</protein>
<feature type="domain" description="Activator of Hsp90 ATPase homologue 1/2-like C-terminal" evidence="2">
    <location>
        <begin position="11"/>
        <end position="120"/>
    </location>
</feature>
<name>A0ABS8PM24_9BACT</name>
<evidence type="ECO:0000313" key="4">
    <source>
        <dbReference type="Proteomes" id="UP001199816"/>
    </source>
</evidence>
<dbReference type="EMBL" id="JAJNEC010000004">
    <property type="protein sequence ID" value="MCD2422071.1"/>
    <property type="molecule type" value="Genomic_DNA"/>
</dbReference>
<keyword evidence="4" id="KW-1185">Reference proteome</keyword>
<evidence type="ECO:0000256" key="1">
    <source>
        <dbReference type="ARBA" id="ARBA00006817"/>
    </source>
</evidence>
<organism evidence="3 4">
    <name type="scientific">Niabella pedocola</name>
    <dbReference type="NCBI Taxonomy" id="1752077"/>
    <lineage>
        <taxon>Bacteria</taxon>
        <taxon>Pseudomonadati</taxon>
        <taxon>Bacteroidota</taxon>
        <taxon>Chitinophagia</taxon>
        <taxon>Chitinophagales</taxon>
        <taxon>Chitinophagaceae</taxon>
        <taxon>Niabella</taxon>
    </lineage>
</organism>
<dbReference type="InterPro" id="IPR013538">
    <property type="entry name" value="ASHA1/2-like_C"/>
</dbReference>
<evidence type="ECO:0000259" key="2">
    <source>
        <dbReference type="Pfam" id="PF08327"/>
    </source>
</evidence>
<comment type="similarity">
    <text evidence="1">Belongs to the AHA1 family.</text>
</comment>
<dbReference type="Gene3D" id="3.30.530.20">
    <property type="match status" value="1"/>
</dbReference>
<dbReference type="Pfam" id="PF08327">
    <property type="entry name" value="AHSA1"/>
    <property type="match status" value="1"/>
</dbReference>